<protein>
    <submittedName>
        <fullName evidence="2">Predicted protein</fullName>
    </submittedName>
</protein>
<sequence>MTRFMIYIPSAGSLRGGDPRRGRGQLRGGDDRHPPPDVSIDDDAAGADVALLLELEQQQRGGVIERVRAVEREQRAAGVEPAQMPKRAAAFGQHAERLGSLEDGPSQRRRAAPLQVSGLIRERLRRLFPRRRPTR</sequence>
<evidence type="ECO:0000313" key="3">
    <source>
        <dbReference type="Proteomes" id="UP000001876"/>
    </source>
</evidence>
<evidence type="ECO:0000313" key="2">
    <source>
        <dbReference type="EMBL" id="EEH51689.1"/>
    </source>
</evidence>
<feature type="region of interest" description="Disordered" evidence="1">
    <location>
        <begin position="74"/>
        <end position="115"/>
    </location>
</feature>
<accession>C1N8E1</accession>
<gene>
    <name evidence="2" type="ORF">MICPUCDRAFT_66370</name>
</gene>
<dbReference type="KEGG" id="mpp:MICPUCDRAFT_66370"/>
<name>C1N8E1_MICPC</name>
<proteinExistence type="predicted"/>
<dbReference type="Proteomes" id="UP000001876">
    <property type="component" value="Unassembled WGS sequence"/>
</dbReference>
<reference evidence="2 3" key="1">
    <citation type="journal article" date="2009" name="Science">
        <title>Green evolution and dynamic adaptations revealed by genomes of the marine picoeukaryotes Micromonas.</title>
        <authorList>
            <person name="Worden A.Z."/>
            <person name="Lee J.H."/>
            <person name="Mock T."/>
            <person name="Rouze P."/>
            <person name="Simmons M.P."/>
            <person name="Aerts A.L."/>
            <person name="Allen A.E."/>
            <person name="Cuvelier M.L."/>
            <person name="Derelle E."/>
            <person name="Everett M.V."/>
            <person name="Foulon E."/>
            <person name="Grimwood J."/>
            <person name="Gundlach H."/>
            <person name="Henrissat B."/>
            <person name="Napoli C."/>
            <person name="McDonald S.M."/>
            <person name="Parker M.S."/>
            <person name="Rombauts S."/>
            <person name="Salamov A."/>
            <person name="Von Dassow P."/>
            <person name="Badger J.H."/>
            <person name="Coutinho P.M."/>
            <person name="Demir E."/>
            <person name="Dubchak I."/>
            <person name="Gentemann C."/>
            <person name="Eikrem W."/>
            <person name="Gready J.E."/>
            <person name="John U."/>
            <person name="Lanier W."/>
            <person name="Lindquist E.A."/>
            <person name="Lucas S."/>
            <person name="Mayer K.F."/>
            <person name="Moreau H."/>
            <person name="Not F."/>
            <person name="Otillar R."/>
            <person name="Panaud O."/>
            <person name="Pangilinan J."/>
            <person name="Paulsen I."/>
            <person name="Piegu B."/>
            <person name="Poliakov A."/>
            <person name="Robbens S."/>
            <person name="Schmutz J."/>
            <person name="Toulza E."/>
            <person name="Wyss T."/>
            <person name="Zelensky A."/>
            <person name="Zhou K."/>
            <person name="Armbrust E.V."/>
            <person name="Bhattacharya D."/>
            <person name="Goodenough U.W."/>
            <person name="Van de Peer Y."/>
            <person name="Grigoriev I.V."/>
        </authorList>
    </citation>
    <scope>NUCLEOTIDE SEQUENCE [LARGE SCALE GENOMIC DNA]</scope>
    <source>
        <strain evidence="2 3">CCMP1545</strain>
    </source>
</reference>
<dbReference type="AlphaFoldDB" id="C1N8E1"/>
<evidence type="ECO:0000256" key="1">
    <source>
        <dbReference type="SAM" id="MobiDB-lite"/>
    </source>
</evidence>
<dbReference type="RefSeq" id="XP_003064067.1">
    <property type="nucleotide sequence ID" value="XM_003064021.1"/>
</dbReference>
<dbReference type="GeneID" id="9689693"/>
<dbReference type="EMBL" id="GG663750">
    <property type="protein sequence ID" value="EEH51689.1"/>
    <property type="molecule type" value="Genomic_DNA"/>
</dbReference>
<keyword evidence="3" id="KW-1185">Reference proteome</keyword>
<feature type="region of interest" description="Disordered" evidence="1">
    <location>
        <begin position="9"/>
        <end position="41"/>
    </location>
</feature>
<organism evidence="3">
    <name type="scientific">Micromonas pusilla (strain CCMP1545)</name>
    <name type="common">Picoplanktonic green alga</name>
    <dbReference type="NCBI Taxonomy" id="564608"/>
    <lineage>
        <taxon>Eukaryota</taxon>
        <taxon>Viridiplantae</taxon>
        <taxon>Chlorophyta</taxon>
        <taxon>Mamiellophyceae</taxon>
        <taxon>Mamiellales</taxon>
        <taxon>Mamiellaceae</taxon>
        <taxon>Micromonas</taxon>
    </lineage>
</organism>